<keyword evidence="2" id="KW-0132">Cell division</keyword>
<name>W7DLW9_9LIST</name>
<gene>
    <name evidence="2" type="ORF">MCOL2_17112</name>
</gene>
<evidence type="ECO:0000313" key="2">
    <source>
        <dbReference type="EMBL" id="EUJ48686.1"/>
    </source>
</evidence>
<evidence type="ECO:0000313" key="3">
    <source>
        <dbReference type="Proteomes" id="UP000019241"/>
    </source>
</evidence>
<proteinExistence type="predicted"/>
<organism evidence="2 3">
    <name type="scientific">Listeria fleischmannii FSL S10-1203</name>
    <dbReference type="NCBI Taxonomy" id="1265822"/>
    <lineage>
        <taxon>Bacteria</taxon>
        <taxon>Bacillati</taxon>
        <taxon>Bacillota</taxon>
        <taxon>Bacilli</taxon>
        <taxon>Bacillales</taxon>
        <taxon>Listeriaceae</taxon>
        <taxon>Listeria</taxon>
    </lineage>
</organism>
<dbReference type="Proteomes" id="UP000019241">
    <property type="component" value="Unassembled WGS sequence"/>
</dbReference>
<dbReference type="AlphaFoldDB" id="W7DLW9"/>
<sequence>MHNLEAFFLISLVVAFGLLIGLRYLFAYRYYHMQNRQLLARYIVRQGFFRKGNVQKTKESWFDFSASKTVTKEVVTYFPKVYYTVEDGYMTFRFPTDGNEFQERFLNLSRSLEVTFFCRFRE</sequence>
<feature type="transmembrane region" description="Helical" evidence="1">
    <location>
        <begin position="6"/>
        <end position="26"/>
    </location>
</feature>
<keyword evidence="1" id="KW-1133">Transmembrane helix</keyword>
<comment type="caution">
    <text evidence="2">The sequence shown here is derived from an EMBL/GenBank/DDBJ whole genome shotgun (WGS) entry which is preliminary data.</text>
</comment>
<accession>W7DLW9</accession>
<reference evidence="2 3" key="1">
    <citation type="submission" date="2012-12" db="EMBL/GenBank/DDBJ databases">
        <title>Novel taxa of Listeriaceae from agricultural environments in the United States.</title>
        <authorList>
            <person name="den Bakker H.C."/>
            <person name="Allred A."/>
            <person name="Warchocki S."/>
            <person name="Wright E.M."/>
            <person name="Burrell A."/>
            <person name="Nightingale K.K."/>
            <person name="Kephart D."/>
            <person name="Wiedmann M."/>
        </authorList>
    </citation>
    <scope>NUCLEOTIDE SEQUENCE [LARGE SCALE GENOMIC DNA]</scope>
    <source>
        <strain evidence="2 3">FSL S10-1203</strain>
    </source>
</reference>
<dbReference type="GO" id="GO:0051301">
    <property type="term" value="P:cell division"/>
    <property type="evidence" value="ECO:0007669"/>
    <property type="project" value="UniProtKB-KW"/>
</dbReference>
<dbReference type="EMBL" id="AODM01000058">
    <property type="protein sequence ID" value="EUJ48686.1"/>
    <property type="molecule type" value="Genomic_DNA"/>
</dbReference>
<dbReference type="PATRIC" id="fig|1265822.4.peg.3480"/>
<keyword evidence="1" id="KW-0472">Membrane</keyword>
<protein>
    <submittedName>
        <fullName evidence="2">Cell division FtsK/SpoIIIE family protein</fullName>
    </submittedName>
</protein>
<keyword evidence="2" id="KW-0131">Cell cycle</keyword>
<evidence type="ECO:0000256" key="1">
    <source>
        <dbReference type="SAM" id="Phobius"/>
    </source>
</evidence>
<keyword evidence="1" id="KW-0812">Transmembrane</keyword>